<dbReference type="InterPro" id="IPR002187">
    <property type="entry name" value="N-reg_PII"/>
</dbReference>
<dbReference type="InterPro" id="IPR000299">
    <property type="entry name" value="FERM_domain"/>
</dbReference>
<proteinExistence type="predicted"/>
<dbReference type="PROSITE" id="PS51343">
    <property type="entry name" value="PII_GLNB_DOM"/>
    <property type="match status" value="1"/>
</dbReference>
<dbReference type="InterPro" id="IPR015867">
    <property type="entry name" value="N-reg_PII/ATP_PRibTrfase_C"/>
</dbReference>
<dbReference type="PROSITE" id="PS50057">
    <property type="entry name" value="FERM_3"/>
    <property type="match status" value="1"/>
</dbReference>
<feature type="domain" description="FERM" evidence="1">
    <location>
        <begin position="166"/>
        <end position="228"/>
    </location>
</feature>
<dbReference type="Gene3D" id="3.30.70.120">
    <property type="match status" value="1"/>
</dbReference>
<dbReference type="EMBL" id="QVLV01000015">
    <property type="protein sequence ID" value="RGE57521.1"/>
    <property type="molecule type" value="Genomic_DNA"/>
</dbReference>
<dbReference type="GO" id="GO:0030234">
    <property type="term" value="F:enzyme regulator activity"/>
    <property type="evidence" value="ECO:0007669"/>
    <property type="project" value="InterPro"/>
</dbReference>
<dbReference type="RefSeq" id="WP_021636662.1">
    <property type="nucleotide sequence ID" value="NZ_CALBAU010000239.1"/>
</dbReference>
<dbReference type="GeneID" id="97988967"/>
<dbReference type="Pfam" id="PF00543">
    <property type="entry name" value="P-II"/>
    <property type="match status" value="1"/>
</dbReference>
<dbReference type="OrthoDB" id="9803021at2"/>
<dbReference type="EMBL" id="QVLU01000022">
    <property type="protein sequence ID" value="RGE67925.1"/>
    <property type="molecule type" value="Genomic_DNA"/>
</dbReference>
<evidence type="ECO:0000313" key="4">
    <source>
        <dbReference type="Proteomes" id="UP000260812"/>
    </source>
</evidence>
<evidence type="ECO:0000313" key="3">
    <source>
        <dbReference type="EMBL" id="RGE67925.1"/>
    </source>
</evidence>
<comment type="caution">
    <text evidence="2">The sequence shown here is derived from an EMBL/GenBank/DDBJ whole genome shotgun (WGS) entry which is preliminary data.</text>
</comment>
<evidence type="ECO:0000259" key="1">
    <source>
        <dbReference type="PROSITE" id="PS50057"/>
    </source>
</evidence>
<keyword evidence="4" id="KW-1185">Reference proteome</keyword>
<evidence type="ECO:0000313" key="5">
    <source>
        <dbReference type="Proteomes" id="UP000261166"/>
    </source>
</evidence>
<name>A0A3E3I024_9FIRM</name>
<dbReference type="GeneID" id="86054661"/>
<accession>A0A3E3I024</accession>
<dbReference type="AlphaFoldDB" id="A0A3E3I024"/>
<organism evidence="2 4">
    <name type="scientific">Eisenbergiella massiliensis</name>
    <dbReference type="NCBI Taxonomy" id="1720294"/>
    <lineage>
        <taxon>Bacteria</taxon>
        <taxon>Bacillati</taxon>
        <taxon>Bacillota</taxon>
        <taxon>Clostridia</taxon>
        <taxon>Lachnospirales</taxon>
        <taxon>Lachnospiraceae</taxon>
        <taxon>Eisenbergiella</taxon>
    </lineage>
</organism>
<dbReference type="InterPro" id="IPR011322">
    <property type="entry name" value="N-reg_PII-like_a/b"/>
</dbReference>
<gene>
    <name evidence="3" type="ORF">DWY69_21240</name>
    <name evidence="2" type="ORF">DXC51_19355</name>
</gene>
<sequence length="228" mass="24627">MSKVYLMVTITGRGQGEQFAALNRTENLPVMMVALGKGTAGNEILDCLGLEGSEKIVLFSMVTGDVWKRVKRGMEHKLGIDVPGMGISFLVPVSSIGGKKALQLMLAGQEFEKEEETSLKDTEYELIVVVSDFGYTNLVTDAAREAGAGGGTVIHAKGTGMERAEKFLGVSLASEKEMTFIVTRTEKKKEIMKAIMEKAGLESKAKSILFSLPVVDTAGLRISEDWEG</sequence>
<dbReference type="SUPFAM" id="SSF54913">
    <property type="entry name" value="GlnB-like"/>
    <property type="match status" value="1"/>
</dbReference>
<protein>
    <submittedName>
        <fullName evidence="2">P-II family nitrogen regulator</fullName>
    </submittedName>
</protein>
<dbReference type="Proteomes" id="UP000260812">
    <property type="component" value="Unassembled WGS sequence"/>
</dbReference>
<evidence type="ECO:0000313" key="2">
    <source>
        <dbReference type="EMBL" id="RGE57521.1"/>
    </source>
</evidence>
<dbReference type="Proteomes" id="UP000261166">
    <property type="component" value="Unassembled WGS sequence"/>
</dbReference>
<dbReference type="GO" id="GO:0006808">
    <property type="term" value="P:regulation of nitrogen utilization"/>
    <property type="evidence" value="ECO:0007669"/>
    <property type="project" value="InterPro"/>
</dbReference>
<reference evidence="2 5" key="1">
    <citation type="submission" date="2018-08" db="EMBL/GenBank/DDBJ databases">
        <title>A genome reference for cultivated species of the human gut microbiota.</title>
        <authorList>
            <person name="Zou Y."/>
            <person name="Xue W."/>
            <person name="Luo G."/>
        </authorList>
    </citation>
    <scope>NUCLEOTIDE SEQUENCE [LARGE SCALE GENOMIC DNA]</scope>
    <source>
        <strain evidence="3 5">AF26-4BH</strain>
        <strain evidence="2">TF05-5AC</strain>
    </source>
</reference>